<organism evidence="11 12">
    <name type="scientific">Micromonospora matsumotoense</name>
    <dbReference type="NCBI Taxonomy" id="121616"/>
    <lineage>
        <taxon>Bacteria</taxon>
        <taxon>Bacillati</taxon>
        <taxon>Actinomycetota</taxon>
        <taxon>Actinomycetes</taxon>
        <taxon>Micromonosporales</taxon>
        <taxon>Micromonosporaceae</taxon>
        <taxon>Micromonospora</taxon>
    </lineage>
</organism>
<dbReference type="InterPro" id="IPR012795">
    <property type="entry name" value="tRNA_Ile_lys_synt_N"/>
</dbReference>
<dbReference type="AlphaFoldDB" id="A0A1C4ZF72"/>
<dbReference type="GO" id="GO:0032267">
    <property type="term" value="F:tRNA(Ile)-lysidine synthase activity"/>
    <property type="evidence" value="ECO:0007669"/>
    <property type="project" value="UniProtKB-EC"/>
</dbReference>
<evidence type="ECO:0000259" key="10">
    <source>
        <dbReference type="Pfam" id="PF09179"/>
    </source>
</evidence>
<dbReference type="InterPro" id="IPR014729">
    <property type="entry name" value="Rossmann-like_a/b/a_fold"/>
</dbReference>
<evidence type="ECO:0000256" key="7">
    <source>
        <dbReference type="HAMAP-Rule" id="MF_01161"/>
    </source>
</evidence>
<dbReference type="SUPFAM" id="SSF82829">
    <property type="entry name" value="MesJ substrate recognition domain-like"/>
    <property type="match status" value="1"/>
</dbReference>
<sequence>MALAPSVAAIRVAVRRALAGLPAEGPVLVACSGGADSLALAVATAFVASRLGRQAGLVTVDHGLQAGSAERAAAVAEWAGRAGLAPVEAVAVTVAGRPGGPEAAARQARYQALADAARRHRAAAVLLGHTRDDQAETVLLALARGAGPRGLSAMPARRDLAGVPLLRPLLDVTRAQTRDACAALGLAPWQDPHNTDPSYARARVRADVLPALVAALGEGVLDNLARTARLLAADTAALDDLAAAALAAPRGPHSSRCDAPRSGGPLPDGSRTGSRPSDELSPVGCWSGGPLFDGLRVRDGGGLSVVALAGLPGAVRSRVLHAWARELGAPPGALSHRHVDALDALVTAWRGQGATALPGGVRVCRRGGRLLPVD</sequence>
<dbReference type="EC" id="6.3.4.19" evidence="7"/>
<evidence type="ECO:0000256" key="2">
    <source>
        <dbReference type="ARBA" id="ARBA00022598"/>
    </source>
</evidence>
<dbReference type="HAMAP" id="MF_01161">
    <property type="entry name" value="tRNA_Ile_lys_synt"/>
    <property type="match status" value="1"/>
</dbReference>
<evidence type="ECO:0000313" key="11">
    <source>
        <dbReference type="EMBL" id="SCF31575.1"/>
    </source>
</evidence>
<dbReference type="InterPro" id="IPR015262">
    <property type="entry name" value="tRNA_Ile_lys_synt_subst-bd"/>
</dbReference>
<comment type="catalytic activity">
    <reaction evidence="6 7">
        <text>cytidine(34) in tRNA(Ile2) + L-lysine + ATP = lysidine(34) in tRNA(Ile2) + AMP + diphosphate + H(+)</text>
        <dbReference type="Rhea" id="RHEA:43744"/>
        <dbReference type="Rhea" id="RHEA-COMP:10625"/>
        <dbReference type="Rhea" id="RHEA-COMP:10670"/>
        <dbReference type="ChEBI" id="CHEBI:15378"/>
        <dbReference type="ChEBI" id="CHEBI:30616"/>
        <dbReference type="ChEBI" id="CHEBI:32551"/>
        <dbReference type="ChEBI" id="CHEBI:33019"/>
        <dbReference type="ChEBI" id="CHEBI:82748"/>
        <dbReference type="ChEBI" id="CHEBI:83665"/>
        <dbReference type="ChEBI" id="CHEBI:456215"/>
        <dbReference type="EC" id="6.3.4.19"/>
    </reaction>
</comment>
<evidence type="ECO:0000256" key="4">
    <source>
        <dbReference type="ARBA" id="ARBA00022741"/>
    </source>
</evidence>
<evidence type="ECO:0000259" key="9">
    <source>
        <dbReference type="Pfam" id="PF01171"/>
    </source>
</evidence>
<feature type="region of interest" description="Disordered" evidence="8">
    <location>
        <begin position="249"/>
        <end position="282"/>
    </location>
</feature>
<keyword evidence="4 7" id="KW-0547">Nucleotide-binding</keyword>
<keyword evidence="1 7" id="KW-0963">Cytoplasm</keyword>
<keyword evidence="5 7" id="KW-0067">ATP-binding</keyword>
<dbReference type="NCBIfam" id="TIGR02432">
    <property type="entry name" value="lysidine_TilS_N"/>
    <property type="match status" value="1"/>
</dbReference>
<dbReference type="Pfam" id="PF09179">
    <property type="entry name" value="TilS"/>
    <property type="match status" value="1"/>
</dbReference>
<dbReference type="InterPro" id="IPR012094">
    <property type="entry name" value="tRNA_Ile_lys_synt"/>
</dbReference>
<evidence type="ECO:0000256" key="5">
    <source>
        <dbReference type="ARBA" id="ARBA00022840"/>
    </source>
</evidence>
<feature type="binding site" evidence="7">
    <location>
        <begin position="32"/>
        <end position="37"/>
    </location>
    <ligand>
        <name>ATP</name>
        <dbReference type="ChEBI" id="CHEBI:30616"/>
    </ligand>
</feature>
<dbReference type="Gene3D" id="3.40.50.620">
    <property type="entry name" value="HUPs"/>
    <property type="match status" value="1"/>
</dbReference>
<comment type="similarity">
    <text evidence="7">Belongs to the tRNA(Ile)-lysidine synthase family.</text>
</comment>
<feature type="domain" description="tRNA(Ile)-lysidine synthase substrate-binding" evidence="10">
    <location>
        <begin position="303"/>
        <end position="370"/>
    </location>
</feature>
<gene>
    <name evidence="7" type="primary">tilS</name>
    <name evidence="11" type="ORF">GA0070216_109156</name>
</gene>
<evidence type="ECO:0000256" key="6">
    <source>
        <dbReference type="ARBA" id="ARBA00048539"/>
    </source>
</evidence>
<dbReference type="GO" id="GO:0006400">
    <property type="term" value="P:tRNA modification"/>
    <property type="evidence" value="ECO:0007669"/>
    <property type="project" value="UniProtKB-UniRule"/>
</dbReference>
<keyword evidence="12" id="KW-1185">Reference proteome</keyword>
<reference evidence="12" key="1">
    <citation type="submission" date="2016-06" db="EMBL/GenBank/DDBJ databases">
        <authorList>
            <person name="Varghese N."/>
            <person name="Submissions Spin"/>
        </authorList>
    </citation>
    <scope>NUCLEOTIDE SEQUENCE [LARGE SCALE GENOMIC DNA]</scope>
    <source>
        <strain evidence="12">DSM 44100</strain>
    </source>
</reference>
<keyword evidence="3 7" id="KW-0819">tRNA processing</keyword>
<dbReference type="GO" id="GO:0005524">
    <property type="term" value="F:ATP binding"/>
    <property type="evidence" value="ECO:0007669"/>
    <property type="project" value="UniProtKB-UniRule"/>
</dbReference>
<dbReference type="PANTHER" id="PTHR43033">
    <property type="entry name" value="TRNA(ILE)-LYSIDINE SYNTHASE-RELATED"/>
    <property type="match status" value="1"/>
</dbReference>
<accession>A0A1C4ZF72</accession>
<comment type="function">
    <text evidence="7">Ligates lysine onto the cytidine present at position 34 of the AUA codon-specific tRNA(Ile) that contains the anticodon CAU, in an ATP-dependent manner. Cytidine is converted to lysidine, thus changing the amino acid specificity of the tRNA from methionine to isoleucine.</text>
</comment>
<dbReference type="CDD" id="cd01992">
    <property type="entry name" value="TilS_N"/>
    <property type="match status" value="1"/>
</dbReference>
<dbReference type="Proteomes" id="UP000198797">
    <property type="component" value="Unassembled WGS sequence"/>
</dbReference>
<evidence type="ECO:0000256" key="8">
    <source>
        <dbReference type="SAM" id="MobiDB-lite"/>
    </source>
</evidence>
<evidence type="ECO:0000313" key="12">
    <source>
        <dbReference type="Proteomes" id="UP000198797"/>
    </source>
</evidence>
<comment type="domain">
    <text evidence="7">The N-terminal region contains the highly conserved SGGXDS motif, predicted to be a P-loop motif involved in ATP binding.</text>
</comment>
<keyword evidence="2 7" id="KW-0436">Ligase</keyword>
<evidence type="ECO:0000256" key="3">
    <source>
        <dbReference type="ARBA" id="ARBA00022694"/>
    </source>
</evidence>
<dbReference type="STRING" id="121616.GA0070216_109156"/>
<dbReference type="EMBL" id="FMCU01000009">
    <property type="protein sequence ID" value="SCF31575.1"/>
    <property type="molecule type" value="Genomic_DNA"/>
</dbReference>
<feature type="domain" description="tRNA(Ile)-lysidine/2-thiocytidine synthase N-terminal" evidence="9">
    <location>
        <begin position="27"/>
        <end position="206"/>
    </location>
</feature>
<dbReference type="PANTHER" id="PTHR43033:SF1">
    <property type="entry name" value="TRNA(ILE)-LYSIDINE SYNTHASE-RELATED"/>
    <property type="match status" value="1"/>
</dbReference>
<proteinExistence type="inferred from homology"/>
<dbReference type="Pfam" id="PF01171">
    <property type="entry name" value="ATP_bind_3"/>
    <property type="match status" value="1"/>
</dbReference>
<dbReference type="SUPFAM" id="SSF52402">
    <property type="entry name" value="Adenine nucleotide alpha hydrolases-like"/>
    <property type="match status" value="1"/>
</dbReference>
<dbReference type="InterPro" id="IPR011063">
    <property type="entry name" value="TilS/TtcA_N"/>
</dbReference>
<protein>
    <recommendedName>
        <fullName evidence="7">tRNA(Ile)-lysidine synthase</fullName>
        <ecNumber evidence="7">6.3.4.19</ecNumber>
    </recommendedName>
    <alternativeName>
        <fullName evidence="7">tRNA(Ile)-2-lysyl-cytidine synthase</fullName>
    </alternativeName>
    <alternativeName>
        <fullName evidence="7">tRNA(Ile)-lysidine synthetase</fullName>
    </alternativeName>
</protein>
<dbReference type="RefSeq" id="WP_245722588.1">
    <property type="nucleotide sequence ID" value="NZ_FMCU01000009.1"/>
</dbReference>
<comment type="subcellular location">
    <subcellularLocation>
        <location evidence="7">Cytoplasm</location>
    </subcellularLocation>
</comment>
<evidence type="ECO:0000256" key="1">
    <source>
        <dbReference type="ARBA" id="ARBA00022490"/>
    </source>
</evidence>
<dbReference type="GO" id="GO:0005737">
    <property type="term" value="C:cytoplasm"/>
    <property type="evidence" value="ECO:0007669"/>
    <property type="project" value="UniProtKB-SubCell"/>
</dbReference>
<name>A0A1C4ZF72_9ACTN</name>